<sequence length="146" mass="16492">MLDHSRLEFTYTEIETKPFPASKRSIKTFRPLIPIVLINKNKLCQMAVLLDSGADFNLIHGDVANYLGLNLTAGSKRNISGISGQIKGYEHKLQIKIGNYLYKTQITFSNQLPNNAIAVLGNVGFFDKFTVKFTYPKLITINRYYG</sequence>
<dbReference type="InterPro" id="IPR021109">
    <property type="entry name" value="Peptidase_aspartic_dom_sf"/>
</dbReference>
<evidence type="ECO:0008006" key="3">
    <source>
        <dbReference type="Google" id="ProtNLM"/>
    </source>
</evidence>
<organism evidence="1 2">
    <name type="scientific">Candidatus Beckwithbacteria bacterium CG22_combo_CG10-13_8_21_14_all_01_47_9</name>
    <dbReference type="NCBI Taxonomy" id="1974496"/>
    <lineage>
        <taxon>Bacteria</taxon>
        <taxon>Candidatus Beckwithiibacteriota</taxon>
    </lineage>
</organism>
<comment type="caution">
    <text evidence="1">The sequence shown here is derived from an EMBL/GenBank/DDBJ whole genome shotgun (WGS) entry which is preliminary data.</text>
</comment>
<reference evidence="1 2" key="1">
    <citation type="submission" date="2017-09" db="EMBL/GenBank/DDBJ databases">
        <title>Depth-based differentiation of microbial function through sediment-hosted aquifers and enrichment of novel symbionts in the deep terrestrial subsurface.</title>
        <authorList>
            <person name="Probst A.J."/>
            <person name="Ladd B."/>
            <person name="Jarett J.K."/>
            <person name="Geller-Mcgrath D.E."/>
            <person name="Sieber C.M."/>
            <person name="Emerson J.B."/>
            <person name="Anantharaman K."/>
            <person name="Thomas B.C."/>
            <person name="Malmstrom R."/>
            <person name="Stieglmeier M."/>
            <person name="Klingl A."/>
            <person name="Woyke T."/>
            <person name="Ryan C.M."/>
            <person name="Banfield J.F."/>
        </authorList>
    </citation>
    <scope>NUCLEOTIDE SEQUENCE [LARGE SCALE GENOMIC DNA]</scope>
    <source>
        <strain evidence="1">CG22_combo_CG10-13_8_21_14_all_01_47_9</strain>
    </source>
</reference>
<protein>
    <recommendedName>
        <fullName evidence="3">Peptidase A2 domain-containing protein</fullName>
    </recommendedName>
</protein>
<dbReference type="EMBL" id="PCTU01000006">
    <property type="protein sequence ID" value="PIP88457.1"/>
    <property type="molecule type" value="Genomic_DNA"/>
</dbReference>
<name>A0A2H0E228_9BACT</name>
<proteinExistence type="predicted"/>
<dbReference type="Gene3D" id="2.40.70.10">
    <property type="entry name" value="Acid Proteases"/>
    <property type="match status" value="1"/>
</dbReference>
<dbReference type="Pfam" id="PF13650">
    <property type="entry name" value="Asp_protease_2"/>
    <property type="match status" value="1"/>
</dbReference>
<evidence type="ECO:0000313" key="2">
    <source>
        <dbReference type="Proteomes" id="UP000229981"/>
    </source>
</evidence>
<evidence type="ECO:0000313" key="1">
    <source>
        <dbReference type="EMBL" id="PIP88457.1"/>
    </source>
</evidence>
<accession>A0A2H0E228</accession>
<gene>
    <name evidence="1" type="ORF">COW80_00275</name>
</gene>
<dbReference type="AlphaFoldDB" id="A0A2H0E228"/>
<dbReference type="SUPFAM" id="SSF50630">
    <property type="entry name" value="Acid proteases"/>
    <property type="match status" value="1"/>
</dbReference>
<dbReference type="Proteomes" id="UP000229981">
    <property type="component" value="Unassembled WGS sequence"/>
</dbReference>